<gene>
    <name evidence="1" type="ORF">CulFRC58_1668</name>
</gene>
<dbReference type="EMBL" id="CP011913">
    <property type="protein sequence ID" value="AKN77522.1"/>
    <property type="molecule type" value="Genomic_DNA"/>
</dbReference>
<sequence>MTPDPVSLVYRAVLQLLPESEADVVHELQLPSGYNCHEQGIAIVIMGDVSQTDDTVHSRDLVKINVFGPTRAGVRRIGRTLYTALTQGIAGIGLGVSKKHSVFFGDGPSFKPTGFVCTMSISVGMSKLFR</sequence>
<dbReference type="Proteomes" id="UP000036185">
    <property type="component" value="Chromosome"/>
</dbReference>
<organism evidence="1 2">
    <name type="scientific">Corynebacterium ulcerans FRC58</name>
    <dbReference type="NCBI Taxonomy" id="1408268"/>
    <lineage>
        <taxon>Bacteria</taxon>
        <taxon>Bacillati</taxon>
        <taxon>Actinomycetota</taxon>
        <taxon>Actinomycetes</taxon>
        <taxon>Mycobacteriales</taxon>
        <taxon>Corynebacteriaceae</taxon>
        <taxon>Corynebacterium</taxon>
    </lineage>
</organism>
<name>A0ABM5U223_CORUL</name>
<reference evidence="1 2" key="1">
    <citation type="journal article" date="2014" name="Int. J. Syst. Evol. Microbiol.">
        <title>Draft Genome Sequence of Corynebacterium ulcerans FRC58, Isolated from the Bronchitic Aspiration of a Patient in France.</title>
        <authorList>
            <person name="Silva Ado S."/>
            <person name="Barauna R.A."/>
            <person name="de Sa P.C."/>
            <person name="das Gracas D.A."/>
            <person name="Carneiro A.R."/>
            <person name="Thouvenin M."/>
            <person name="Azevedo V."/>
            <person name="Badell E."/>
            <person name="Guiso N."/>
            <person name="da Silva A.L."/>
            <person name="Ramos R.T."/>
        </authorList>
    </citation>
    <scope>NUCLEOTIDE SEQUENCE [LARGE SCALE GENOMIC DNA]</scope>
    <source>
        <strain evidence="1 2">FRC58</strain>
    </source>
</reference>
<keyword evidence="2" id="KW-1185">Reference proteome</keyword>
<proteinExistence type="predicted"/>
<evidence type="ECO:0000313" key="1">
    <source>
        <dbReference type="EMBL" id="AKN77522.1"/>
    </source>
</evidence>
<evidence type="ECO:0000313" key="2">
    <source>
        <dbReference type="Proteomes" id="UP000036185"/>
    </source>
</evidence>
<accession>A0ABM5U223</accession>
<protein>
    <submittedName>
        <fullName evidence="1">Uncharacterized protein</fullName>
    </submittedName>
</protein>